<comment type="caution">
    <text evidence="2">The sequence shown here is derived from an EMBL/GenBank/DDBJ whole genome shotgun (WGS) entry which is preliminary data.</text>
</comment>
<feature type="region of interest" description="Disordered" evidence="1">
    <location>
        <begin position="290"/>
        <end position="359"/>
    </location>
</feature>
<dbReference type="InterPro" id="IPR007304">
    <property type="entry name" value="TAP46-like"/>
</dbReference>
<gene>
    <name evidence="2" type="ORF">MNOR_LOCUS8813</name>
</gene>
<dbReference type="GO" id="GO:0005829">
    <property type="term" value="C:cytosol"/>
    <property type="evidence" value="ECO:0007669"/>
    <property type="project" value="TreeGrafter"/>
</dbReference>
<dbReference type="GO" id="GO:0009966">
    <property type="term" value="P:regulation of signal transduction"/>
    <property type="evidence" value="ECO:0007669"/>
    <property type="project" value="InterPro"/>
</dbReference>
<evidence type="ECO:0008006" key="4">
    <source>
        <dbReference type="Google" id="ProtNLM"/>
    </source>
</evidence>
<evidence type="ECO:0000256" key="1">
    <source>
        <dbReference type="SAM" id="MobiDB-lite"/>
    </source>
</evidence>
<proteinExistence type="predicted"/>
<dbReference type="PANTHER" id="PTHR10933:SF9">
    <property type="entry name" value="IMMUNOGLOBULIN-BINDING PROTEIN 1"/>
    <property type="match status" value="1"/>
</dbReference>
<dbReference type="Proteomes" id="UP001497623">
    <property type="component" value="Unassembled WGS sequence"/>
</dbReference>
<organism evidence="2 3">
    <name type="scientific">Meganyctiphanes norvegica</name>
    <name type="common">Northern krill</name>
    <name type="synonym">Thysanopoda norvegica</name>
    <dbReference type="NCBI Taxonomy" id="48144"/>
    <lineage>
        <taxon>Eukaryota</taxon>
        <taxon>Metazoa</taxon>
        <taxon>Ecdysozoa</taxon>
        <taxon>Arthropoda</taxon>
        <taxon>Crustacea</taxon>
        <taxon>Multicrustacea</taxon>
        <taxon>Malacostraca</taxon>
        <taxon>Eumalacostraca</taxon>
        <taxon>Eucarida</taxon>
        <taxon>Euphausiacea</taxon>
        <taxon>Euphausiidae</taxon>
        <taxon>Meganyctiphanes</taxon>
    </lineage>
</organism>
<name>A0AAV2Q7J3_MEGNR</name>
<feature type="compositionally biased region" description="Acidic residues" evidence="1">
    <location>
        <begin position="307"/>
        <end position="318"/>
    </location>
</feature>
<dbReference type="GO" id="GO:0035303">
    <property type="term" value="P:regulation of dephosphorylation"/>
    <property type="evidence" value="ECO:0007669"/>
    <property type="project" value="TreeGrafter"/>
</dbReference>
<reference evidence="2 3" key="1">
    <citation type="submission" date="2024-05" db="EMBL/GenBank/DDBJ databases">
        <authorList>
            <person name="Wallberg A."/>
        </authorList>
    </citation>
    <scope>NUCLEOTIDE SEQUENCE [LARGE SCALE GENOMIC DNA]</scope>
</reference>
<dbReference type="PANTHER" id="PTHR10933">
    <property type="entry name" value="IMMUNOGLOBULIN-BINDING PROTEIN 1"/>
    <property type="match status" value="1"/>
</dbReference>
<dbReference type="Gene3D" id="1.25.40.540">
    <property type="entry name" value="TAP42-like family"/>
    <property type="match status" value="1"/>
</dbReference>
<protein>
    <recommendedName>
        <fullName evidence="4">Immunoglobulin-binding protein 1</fullName>
    </recommendedName>
</protein>
<evidence type="ECO:0000313" key="2">
    <source>
        <dbReference type="EMBL" id="CAL4072362.1"/>
    </source>
</evidence>
<dbReference type="AlphaFoldDB" id="A0AAV2Q7J3"/>
<accession>A0AAV2Q7J3</accession>
<feature type="region of interest" description="Disordered" evidence="1">
    <location>
        <begin position="131"/>
        <end position="150"/>
    </location>
</feature>
<dbReference type="EMBL" id="CAXKWB010004161">
    <property type="protein sequence ID" value="CAL4072362.1"/>
    <property type="molecule type" value="Genomic_DNA"/>
</dbReference>
<feature type="non-terminal residue" evidence="2">
    <location>
        <position position="359"/>
    </location>
</feature>
<evidence type="ECO:0000313" key="3">
    <source>
        <dbReference type="Proteomes" id="UP001497623"/>
    </source>
</evidence>
<dbReference type="InterPro" id="IPR038511">
    <property type="entry name" value="TAP42/TAP46-like_sf"/>
</dbReference>
<keyword evidence="3" id="KW-1185">Reference proteome</keyword>
<sequence>MGTEKSLEQAALGSTVDQFYAFLANIFICNITPTSDKSAAKLKRGIEHLEKDTLLVSQLGVFSNNETIEELSTSSIKFLLLPVLLGSLTLKRTDLERTEILRLANIYFRDFIERCGLYQITEIKLPKEDNYEDEESLETMKKPPKRGMPTPDELAKMAQQREEKLKRFKEKKSLGEKLINLKKDLDNPSHDEELLRKYHITMIKKFVCDRSGIKDHLCMEHQLLPKVGQWLRRKLFVGASSELVSETLPPILITRDALQKQVYGMGYPSLPVMSIEEFYDNRVKEGWFPDPNQKKDKIIQQNRANEGGEDERDAAEAEEVVKEEAEERDDPEKLAKDRGRDDWKDTHKTGWGNTYNRSR</sequence>
<feature type="compositionally biased region" description="Basic and acidic residues" evidence="1">
    <location>
        <begin position="319"/>
        <end position="348"/>
    </location>
</feature>
<dbReference type="GO" id="GO:0051721">
    <property type="term" value="F:protein phosphatase 2A binding"/>
    <property type="evidence" value="ECO:0007669"/>
    <property type="project" value="TreeGrafter"/>
</dbReference>
<dbReference type="Pfam" id="PF04177">
    <property type="entry name" value="TAP42"/>
    <property type="match status" value="1"/>
</dbReference>